<dbReference type="KEGG" id="glz:GLAREA_10935"/>
<evidence type="ECO:0000313" key="3">
    <source>
        <dbReference type="Proteomes" id="UP000016922"/>
    </source>
</evidence>
<dbReference type="OMA" id="GCGFGNA"/>
<evidence type="ECO:0008006" key="4">
    <source>
        <dbReference type="Google" id="ProtNLM"/>
    </source>
</evidence>
<feature type="chain" id="PRO_5004520191" description="Biotrophy-associated secreted protein 2" evidence="1">
    <location>
        <begin position="24"/>
        <end position="176"/>
    </location>
</feature>
<dbReference type="OrthoDB" id="2132010at2759"/>
<evidence type="ECO:0000313" key="2">
    <source>
        <dbReference type="EMBL" id="EPE35238.1"/>
    </source>
</evidence>
<name>S3EA87_GLAL2</name>
<dbReference type="RefSeq" id="XP_008077317.1">
    <property type="nucleotide sequence ID" value="XM_008079126.1"/>
</dbReference>
<sequence length="176" mass="16944">MPSISTILLSAFLALNLSLPVLAQGTQFITGPCNVDADCAAGCCGFNTGKCAGPVVALGRDGGCGRGNAVSNNNAAVALGFTGAFTPVSAAGGAAAPVAAPAAAPAVAAGTQFITGPCTSDADCAAGCCGFNTGKCAGPIIAQERDGGCGRGQATPNDNAAQKLRGAKRAARGWNL</sequence>
<proteinExistence type="predicted"/>
<accession>S3EA87</accession>
<dbReference type="GeneID" id="19469979"/>
<protein>
    <recommendedName>
        <fullName evidence="4">Biotrophy-associated secreted protein 2</fullName>
    </recommendedName>
</protein>
<keyword evidence="3" id="KW-1185">Reference proteome</keyword>
<feature type="signal peptide" evidence="1">
    <location>
        <begin position="1"/>
        <end position="23"/>
    </location>
</feature>
<dbReference type="EMBL" id="KE145354">
    <property type="protein sequence ID" value="EPE35238.1"/>
    <property type="molecule type" value="Genomic_DNA"/>
</dbReference>
<keyword evidence="1" id="KW-0732">Signal</keyword>
<dbReference type="HOGENOM" id="CLU_117748_0_0_1"/>
<reference evidence="2 3" key="1">
    <citation type="journal article" date="2013" name="BMC Genomics">
        <title>Genomics-driven discovery of the pneumocandin biosynthetic gene cluster in the fungus Glarea lozoyensis.</title>
        <authorList>
            <person name="Chen L."/>
            <person name="Yue Q."/>
            <person name="Zhang X."/>
            <person name="Xiang M."/>
            <person name="Wang C."/>
            <person name="Li S."/>
            <person name="Che Y."/>
            <person name="Ortiz-Lopez F.J."/>
            <person name="Bills G.F."/>
            <person name="Liu X."/>
            <person name="An Z."/>
        </authorList>
    </citation>
    <scope>NUCLEOTIDE SEQUENCE [LARGE SCALE GENOMIC DNA]</scope>
    <source>
        <strain evidence="3">ATCC 20868 / MF5171</strain>
    </source>
</reference>
<dbReference type="Proteomes" id="UP000016922">
    <property type="component" value="Unassembled WGS sequence"/>
</dbReference>
<gene>
    <name evidence="2" type="ORF">GLAREA_10935</name>
</gene>
<evidence type="ECO:0000256" key="1">
    <source>
        <dbReference type="SAM" id="SignalP"/>
    </source>
</evidence>
<organism evidence="2 3">
    <name type="scientific">Glarea lozoyensis (strain ATCC 20868 / MF5171)</name>
    <dbReference type="NCBI Taxonomy" id="1116229"/>
    <lineage>
        <taxon>Eukaryota</taxon>
        <taxon>Fungi</taxon>
        <taxon>Dikarya</taxon>
        <taxon>Ascomycota</taxon>
        <taxon>Pezizomycotina</taxon>
        <taxon>Leotiomycetes</taxon>
        <taxon>Helotiales</taxon>
        <taxon>Helotiaceae</taxon>
        <taxon>Glarea</taxon>
    </lineage>
</organism>
<dbReference type="eggNOG" id="ENOG502S1KA">
    <property type="taxonomic scope" value="Eukaryota"/>
</dbReference>
<dbReference type="AlphaFoldDB" id="S3EA87"/>